<comment type="caution">
    <text evidence="1">The sequence shown here is derived from an EMBL/GenBank/DDBJ whole genome shotgun (WGS) entry which is preliminary data.</text>
</comment>
<evidence type="ECO:0000313" key="1">
    <source>
        <dbReference type="EMBL" id="TLS67662.1"/>
    </source>
</evidence>
<proteinExistence type="predicted"/>
<dbReference type="AlphaFoldDB" id="A0A5R9GUG0"/>
<sequence length="67" mass="7429">MLLIPGCYDDQDEMNILTADDNTNHAEGNKNPTITVKNVHQKIAATPATSGLTGIDLWNFRNMSIER</sequence>
<keyword evidence="2" id="KW-1185">Reference proteome</keyword>
<dbReference type="EMBL" id="VBRY01000005">
    <property type="protein sequence ID" value="TLS67662.1"/>
    <property type="molecule type" value="Genomic_DNA"/>
</dbReference>
<name>A0A5R9GUG0_9PROT</name>
<accession>A0A5R9GUG0</accession>
<protein>
    <submittedName>
        <fullName evidence="1">Uncharacterized protein</fullName>
    </submittedName>
</protein>
<dbReference type="RefSeq" id="WP_138239095.1">
    <property type="nucleotide sequence ID" value="NZ_VBRY01000005.1"/>
</dbReference>
<dbReference type="Proteomes" id="UP000306585">
    <property type="component" value="Unassembled WGS sequence"/>
</dbReference>
<reference evidence="1 2" key="1">
    <citation type="journal article" date="2019" name="Appl. Environ. Microbiol.">
        <title>Environmental Evidence and Genomic Insight of Iron-oxidizing Bacteria Preference Towards More Corrosion Resistant Stainless Steel at Higher Salinities.</title>
        <authorList>
            <person name="Garrison C.E."/>
            <person name="Price K.A."/>
            <person name="Field E.K."/>
        </authorList>
    </citation>
    <scope>NUCLEOTIDE SEQUENCE [LARGE SCALE GENOMIC DNA]</scope>
    <source>
        <strain evidence="1 2">P3</strain>
    </source>
</reference>
<evidence type="ECO:0000313" key="2">
    <source>
        <dbReference type="Proteomes" id="UP000306585"/>
    </source>
</evidence>
<organism evidence="1 2">
    <name type="scientific">Mariprofundus erugo</name>
    <dbReference type="NCBI Taxonomy" id="2528639"/>
    <lineage>
        <taxon>Bacteria</taxon>
        <taxon>Pseudomonadati</taxon>
        <taxon>Pseudomonadota</taxon>
        <taxon>Candidatius Mariprofundia</taxon>
        <taxon>Mariprofundales</taxon>
        <taxon>Mariprofundaceae</taxon>
        <taxon>Mariprofundus</taxon>
    </lineage>
</organism>
<gene>
    <name evidence="1" type="ORF">FEF65_07035</name>
</gene>